<accession>A0ABR1BYL5</accession>
<dbReference type="Gene3D" id="3.30.30.110">
    <property type="entry name" value="Antibacterial factor-related peptide"/>
    <property type="match status" value="1"/>
</dbReference>
<evidence type="ECO:0000313" key="2">
    <source>
        <dbReference type="EMBL" id="KAK6731383.1"/>
    </source>
</evidence>
<comment type="caution">
    <text evidence="2">The sequence shown here is derived from an EMBL/GenBank/DDBJ whole genome shotgun (WGS) entry which is preliminary data.</text>
</comment>
<keyword evidence="3" id="KW-1185">Reference proteome</keyword>
<name>A0ABR1BYL5_NECAM</name>
<dbReference type="EMBL" id="JAVFWL010000001">
    <property type="protein sequence ID" value="KAK6731383.1"/>
    <property type="molecule type" value="Genomic_DNA"/>
</dbReference>
<dbReference type="PANTHER" id="PTHR37971:SF1">
    <property type="entry name" value="ANTIBACTERIAL FACTOR-RELATED PEPTIDE 1-RELATED"/>
    <property type="match status" value="1"/>
</dbReference>
<reference evidence="2 3" key="1">
    <citation type="submission" date="2023-08" db="EMBL/GenBank/DDBJ databases">
        <title>A Necator americanus chromosomal reference genome.</title>
        <authorList>
            <person name="Ilik V."/>
            <person name="Petrzelkova K.J."/>
            <person name="Pardy F."/>
            <person name="Fuh T."/>
            <person name="Niatou-Singa F.S."/>
            <person name="Gouil Q."/>
            <person name="Baker L."/>
            <person name="Ritchie M.E."/>
            <person name="Jex A.R."/>
            <person name="Gazzola D."/>
            <person name="Li H."/>
            <person name="Toshio Fujiwara R."/>
            <person name="Zhan B."/>
            <person name="Aroian R.V."/>
            <person name="Pafco B."/>
            <person name="Schwarz E.M."/>
        </authorList>
    </citation>
    <scope>NUCLEOTIDE SEQUENCE [LARGE SCALE GENOMIC DNA]</scope>
    <source>
        <strain evidence="2 3">Aroian</strain>
        <tissue evidence="2">Whole animal</tissue>
    </source>
</reference>
<evidence type="ECO:0000256" key="1">
    <source>
        <dbReference type="SAM" id="SignalP"/>
    </source>
</evidence>
<dbReference type="Pfam" id="PF16839">
    <property type="entry name" value="Antimicrobial25"/>
    <property type="match status" value="1"/>
</dbReference>
<evidence type="ECO:0000313" key="3">
    <source>
        <dbReference type="Proteomes" id="UP001303046"/>
    </source>
</evidence>
<protein>
    <submittedName>
        <fullName evidence="2">Uncharacterized protein</fullName>
    </submittedName>
</protein>
<feature type="signal peptide" evidence="1">
    <location>
        <begin position="1"/>
        <end position="19"/>
    </location>
</feature>
<sequence>MRFLLLCLVLCITIHSVVSQGKYSTCNPMNTSPKIAKAGCMSACMIQNCATGDCKVRAGRKTCVCSRCANGSNVGVNIGIGIGKGKGRGKKGRK</sequence>
<dbReference type="Proteomes" id="UP001303046">
    <property type="component" value="Unassembled WGS sequence"/>
</dbReference>
<keyword evidence="1" id="KW-0732">Signal</keyword>
<gene>
    <name evidence="2" type="primary">Necator_chrI.g3830</name>
    <name evidence="2" type="ORF">RB195_007701</name>
</gene>
<dbReference type="PANTHER" id="PTHR37971">
    <property type="entry name" value="ANTIBACTERIAL FACTOR-RELATED PEPTIDE 1-RELATED"/>
    <property type="match status" value="1"/>
</dbReference>
<dbReference type="InterPro" id="IPR038204">
    <property type="entry name" value="Abf-1/2_sf"/>
</dbReference>
<dbReference type="InterPro" id="IPR031770">
    <property type="entry name" value="Abf-1/2"/>
</dbReference>
<organism evidence="2 3">
    <name type="scientific">Necator americanus</name>
    <name type="common">Human hookworm</name>
    <dbReference type="NCBI Taxonomy" id="51031"/>
    <lineage>
        <taxon>Eukaryota</taxon>
        <taxon>Metazoa</taxon>
        <taxon>Ecdysozoa</taxon>
        <taxon>Nematoda</taxon>
        <taxon>Chromadorea</taxon>
        <taxon>Rhabditida</taxon>
        <taxon>Rhabditina</taxon>
        <taxon>Rhabditomorpha</taxon>
        <taxon>Strongyloidea</taxon>
        <taxon>Ancylostomatidae</taxon>
        <taxon>Bunostominae</taxon>
        <taxon>Necator</taxon>
    </lineage>
</organism>
<proteinExistence type="predicted"/>
<feature type="chain" id="PRO_5046858341" evidence="1">
    <location>
        <begin position="20"/>
        <end position="94"/>
    </location>
</feature>